<name>A0A1C0AKJ2_9ACTN</name>
<reference evidence="3" key="1">
    <citation type="submission" date="2016-07" db="EMBL/GenBank/DDBJ databases">
        <authorList>
            <person name="Florea S."/>
            <person name="Webb J.S."/>
            <person name="Jaromczyk J."/>
            <person name="Schardl C.L."/>
        </authorList>
    </citation>
    <scope>NUCLEOTIDE SEQUENCE [LARGE SCALE GENOMIC DNA]</scope>
    <source>
        <strain evidence="3">IPBSL-7</strain>
    </source>
</reference>
<dbReference type="PRINTS" id="PR00410">
    <property type="entry name" value="PHEHYDRXLASE"/>
</dbReference>
<dbReference type="Pfam" id="PF00175">
    <property type="entry name" value="NAD_binding_1"/>
    <property type="match status" value="1"/>
</dbReference>
<dbReference type="InterPro" id="IPR017927">
    <property type="entry name" value="FAD-bd_FR_type"/>
</dbReference>
<dbReference type="PANTHER" id="PTHR47354:SF5">
    <property type="entry name" value="PROTEIN RFBI"/>
    <property type="match status" value="1"/>
</dbReference>
<dbReference type="GO" id="GO:0016491">
    <property type="term" value="F:oxidoreductase activity"/>
    <property type="evidence" value="ECO:0007669"/>
    <property type="project" value="InterPro"/>
</dbReference>
<dbReference type="AlphaFoldDB" id="A0A1C0AKJ2"/>
<dbReference type="InterPro" id="IPR050415">
    <property type="entry name" value="MRET"/>
</dbReference>
<dbReference type="CDD" id="cd00322">
    <property type="entry name" value="FNR_like"/>
    <property type="match status" value="1"/>
</dbReference>
<dbReference type="PANTHER" id="PTHR47354">
    <property type="entry name" value="NADH OXIDOREDUCTASE HCR"/>
    <property type="match status" value="1"/>
</dbReference>
<organism evidence="2 3">
    <name type="scientific">Tessaracoccus lapidicaptus</name>
    <dbReference type="NCBI Taxonomy" id="1427523"/>
    <lineage>
        <taxon>Bacteria</taxon>
        <taxon>Bacillati</taxon>
        <taxon>Actinomycetota</taxon>
        <taxon>Actinomycetes</taxon>
        <taxon>Propionibacteriales</taxon>
        <taxon>Propionibacteriaceae</taxon>
        <taxon>Tessaracoccus</taxon>
    </lineage>
</organism>
<evidence type="ECO:0000256" key="1">
    <source>
        <dbReference type="ARBA" id="ARBA00001974"/>
    </source>
</evidence>
<gene>
    <name evidence="2" type="ORF">BCR15_07210</name>
</gene>
<dbReference type="PROSITE" id="PS51384">
    <property type="entry name" value="FAD_FR"/>
    <property type="match status" value="1"/>
</dbReference>
<protein>
    <submittedName>
        <fullName evidence="2">Uncharacterized protein</fullName>
    </submittedName>
</protein>
<dbReference type="InterPro" id="IPR017938">
    <property type="entry name" value="Riboflavin_synthase-like_b-brl"/>
</dbReference>
<dbReference type="Gene3D" id="3.40.50.80">
    <property type="entry name" value="Nucleotide-binding domain of ferredoxin-NADP reductase (FNR) module"/>
    <property type="match status" value="1"/>
</dbReference>
<dbReference type="EMBL" id="MBQD01000023">
    <property type="protein sequence ID" value="OCL33058.1"/>
    <property type="molecule type" value="Genomic_DNA"/>
</dbReference>
<dbReference type="InterPro" id="IPR001433">
    <property type="entry name" value="OxRdtase_FAD/NAD-bd"/>
</dbReference>
<evidence type="ECO:0000313" key="2">
    <source>
        <dbReference type="EMBL" id="OCL33058.1"/>
    </source>
</evidence>
<proteinExistence type="predicted"/>
<accession>A0A1C0AKJ2</accession>
<comment type="caution">
    <text evidence="2">The sequence shown here is derived from an EMBL/GenBank/DDBJ whole genome shotgun (WGS) entry which is preliminary data.</text>
</comment>
<dbReference type="Proteomes" id="UP000093501">
    <property type="component" value="Unassembled WGS sequence"/>
</dbReference>
<evidence type="ECO:0000313" key="3">
    <source>
        <dbReference type="Proteomes" id="UP000093501"/>
    </source>
</evidence>
<dbReference type="Gene3D" id="2.40.30.10">
    <property type="entry name" value="Translation factors"/>
    <property type="match status" value="1"/>
</dbReference>
<sequence>MSLTLVEKLHEAANIWTFRFRSDEPLVWEAGQFVQVELPHEDPDDEGTARWFTNAAAPYEGVMQITTRVTRSTFKQALSRLEPGDAIELKEAPDGDFTWEETDVPIVFVAGGIGVTPFHSILKQRFHDGEPLAVTLIYGSGSDDVAFGDELAEWEESDRSLTVHRVVGEPLTVDVLTRLVPALTDCLVYVSGPEPMVEELGEALRDAGLPDPQLKEDFFPGYTAEDI</sequence>
<keyword evidence="3" id="KW-1185">Reference proteome</keyword>
<dbReference type="SUPFAM" id="SSF52343">
    <property type="entry name" value="Ferredoxin reductase-like, C-terminal NADP-linked domain"/>
    <property type="match status" value="1"/>
</dbReference>
<dbReference type="SUPFAM" id="SSF63380">
    <property type="entry name" value="Riboflavin synthase domain-like"/>
    <property type="match status" value="1"/>
</dbReference>
<comment type="cofactor">
    <cofactor evidence="1">
        <name>FAD</name>
        <dbReference type="ChEBI" id="CHEBI:57692"/>
    </cofactor>
</comment>
<dbReference type="RefSeq" id="WP_068752164.1">
    <property type="nucleotide sequence ID" value="NZ_JBDXXE010000001.1"/>
</dbReference>
<dbReference type="InterPro" id="IPR039261">
    <property type="entry name" value="FNR_nucleotide-bd"/>
</dbReference>